<feature type="domain" description="ParB-like N-terminal" evidence="2">
    <location>
        <begin position="37"/>
        <end position="121"/>
    </location>
</feature>
<dbReference type="AlphaFoldDB" id="A0A561EJU5"/>
<evidence type="ECO:0000259" key="2">
    <source>
        <dbReference type="SMART" id="SM00470"/>
    </source>
</evidence>
<evidence type="ECO:0000256" key="1">
    <source>
        <dbReference type="SAM" id="MobiDB-lite"/>
    </source>
</evidence>
<dbReference type="InterPro" id="IPR003115">
    <property type="entry name" value="ParB_N"/>
</dbReference>
<dbReference type="InterPro" id="IPR036086">
    <property type="entry name" value="ParB/Sulfiredoxin_sf"/>
</dbReference>
<feature type="compositionally biased region" description="Low complexity" evidence="1">
    <location>
        <begin position="250"/>
        <end position="259"/>
    </location>
</feature>
<evidence type="ECO:0000313" key="3">
    <source>
        <dbReference type="EMBL" id="TWE15885.1"/>
    </source>
</evidence>
<evidence type="ECO:0000313" key="4">
    <source>
        <dbReference type="Proteomes" id="UP000318416"/>
    </source>
</evidence>
<gene>
    <name evidence="3" type="ORF">FB465_0833</name>
</gene>
<feature type="region of interest" description="Disordered" evidence="1">
    <location>
        <begin position="168"/>
        <end position="193"/>
    </location>
</feature>
<keyword evidence="4" id="KW-1185">Reference proteome</keyword>
<dbReference type="SUPFAM" id="SSF110849">
    <property type="entry name" value="ParB/Sulfiredoxin"/>
    <property type="match status" value="1"/>
</dbReference>
<reference evidence="3 4" key="1">
    <citation type="submission" date="2019-06" db="EMBL/GenBank/DDBJ databases">
        <title>Sequencing the genomes of 1000 actinobacteria strains.</title>
        <authorList>
            <person name="Klenk H.-P."/>
        </authorList>
    </citation>
    <scope>NUCLEOTIDE SEQUENCE [LARGE SCALE GENOMIC DNA]</scope>
    <source>
        <strain evidence="3 4">DSM 41649</strain>
    </source>
</reference>
<organism evidence="3 4">
    <name type="scientific">Kitasatospora atroaurantiaca</name>
    <dbReference type="NCBI Taxonomy" id="285545"/>
    <lineage>
        <taxon>Bacteria</taxon>
        <taxon>Bacillati</taxon>
        <taxon>Actinomycetota</taxon>
        <taxon>Actinomycetes</taxon>
        <taxon>Kitasatosporales</taxon>
        <taxon>Streptomycetaceae</taxon>
        <taxon>Kitasatospora</taxon>
    </lineage>
</organism>
<name>A0A561EJU5_9ACTN</name>
<feature type="region of interest" description="Disordered" evidence="1">
    <location>
        <begin position="1"/>
        <end position="32"/>
    </location>
</feature>
<dbReference type="SMART" id="SM00470">
    <property type="entry name" value="ParB"/>
    <property type="match status" value="1"/>
</dbReference>
<sequence>MSEVLAYSPVPTPAADGPRRLPAVGRPGAEQEERAAVMVPISSLSPSDSPRVDGENLHHVRGLAELDAPLPPITVHRPTMRVVDGMHRLRAAELRGENQIAVRFFEGEEADAFVLAVKLNATHGLPLSLPDRVAAAARIIHSHPQWSDRLVASATGLAARTVASVRSRSTDDDAQLNARMGRDGRMRPLNSAEGRRLAGRLMAEKPDSSLREIAAAAGVALATVRDVRERMRRGDDLVPPKLREREAKRSAAGAAVTARSADRVLPEPPSTDLSAVLQSLRRDPSLRFTEVGRTLLRLLSAHPAAAEGWERWAGAVPAHCAEAVAQVARGHAQNWLRFAAVVEGRRRAAHRAPDGSNSP</sequence>
<dbReference type="Proteomes" id="UP000318416">
    <property type="component" value="Unassembled WGS sequence"/>
</dbReference>
<comment type="caution">
    <text evidence="3">The sequence shown here is derived from an EMBL/GenBank/DDBJ whole genome shotgun (WGS) entry which is preliminary data.</text>
</comment>
<feature type="region of interest" description="Disordered" evidence="1">
    <location>
        <begin position="245"/>
        <end position="269"/>
    </location>
</feature>
<dbReference type="EMBL" id="VIVR01000001">
    <property type="protein sequence ID" value="TWE15885.1"/>
    <property type="molecule type" value="Genomic_DNA"/>
</dbReference>
<accession>A0A561EJU5</accession>
<protein>
    <submittedName>
        <fullName evidence="3">ParB-like nuclease family protein</fullName>
    </submittedName>
</protein>
<proteinExistence type="predicted"/>
<dbReference type="RefSeq" id="WP_246192493.1">
    <property type="nucleotide sequence ID" value="NZ_BAAABR010000027.1"/>
</dbReference>